<sequence>MGRAVGEAEEEEEEDGSSSSSVAKGQGEVKVKVEKGKAKAKPKGLITSFFTAKATGKPVRINEGLGLSGQSSNPDGFVGVYKDAGKGTKWRAQIQRPKTFEGKAVWTRDRRRYLGSFDTTAEAARAYDEAARCFDMETNFAARAGDVTTPLAELLH</sequence>
<evidence type="ECO:0000256" key="6">
    <source>
        <dbReference type="SAM" id="MobiDB-lite"/>
    </source>
</evidence>
<dbReference type="SMART" id="SM00380">
    <property type="entry name" value="AP2"/>
    <property type="match status" value="1"/>
</dbReference>
<feature type="region of interest" description="Disordered" evidence="6">
    <location>
        <begin position="1"/>
        <end position="36"/>
    </location>
</feature>
<proteinExistence type="predicted"/>
<dbReference type="AlphaFoldDB" id="A0A7S2FPC5"/>
<feature type="compositionally biased region" description="Acidic residues" evidence="6">
    <location>
        <begin position="7"/>
        <end position="16"/>
    </location>
</feature>
<feature type="compositionally biased region" description="Basic and acidic residues" evidence="6">
    <location>
        <begin position="27"/>
        <end position="36"/>
    </location>
</feature>
<dbReference type="PANTHER" id="PTHR31194">
    <property type="entry name" value="SHN SHINE , DNA BINDING / TRANSCRIPTION FACTOR"/>
    <property type="match status" value="1"/>
</dbReference>
<feature type="domain" description="AP2/ERF" evidence="7">
    <location>
        <begin position="76"/>
        <end position="150"/>
    </location>
</feature>
<dbReference type="InterPro" id="IPR001471">
    <property type="entry name" value="AP2/ERF_dom"/>
</dbReference>
<evidence type="ECO:0000313" key="8">
    <source>
        <dbReference type="EMBL" id="CAD9406148.1"/>
    </source>
</evidence>
<comment type="subcellular location">
    <subcellularLocation>
        <location evidence="1">Nucleus</location>
    </subcellularLocation>
</comment>
<evidence type="ECO:0000259" key="7">
    <source>
        <dbReference type="PROSITE" id="PS51032"/>
    </source>
</evidence>
<dbReference type="InterPro" id="IPR016177">
    <property type="entry name" value="DNA-bd_dom_sf"/>
</dbReference>
<dbReference type="GO" id="GO:0003677">
    <property type="term" value="F:DNA binding"/>
    <property type="evidence" value="ECO:0007669"/>
    <property type="project" value="UniProtKB-KW"/>
</dbReference>
<keyword evidence="5" id="KW-0539">Nucleus</keyword>
<evidence type="ECO:0000256" key="2">
    <source>
        <dbReference type="ARBA" id="ARBA00023015"/>
    </source>
</evidence>
<keyword evidence="2" id="KW-0805">Transcription regulation</keyword>
<dbReference type="Gene3D" id="3.30.730.10">
    <property type="entry name" value="AP2/ERF domain"/>
    <property type="match status" value="1"/>
</dbReference>
<reference evidence="8" key="1">
    <citation type="submission" date="2021-01" db="EMBL/GenBank/DDBJ databases">
        <authorList>
            <person name="Corre E."/>
            <person name="Pelletier E."/>
            <person name="Niang G."/>
            <person name="Scheremetjew M."/>
            <person name="Finn R."/>
            <person name="Kale V."/>
            <person name="Holt S."/>
            <person name="Cochrane G."/>
            <person name="Meng A."/>
            <person name="Brown T."/>
            <person name="Cohen L."/>
        </authorList>
    </citation>
    <scope>NUCLEOTIDE SEQUENCE</scope>
    <source>
        <strain evidence="8">RCC1693</strain>
    </source>
</reference>
<gene>
    <name evidence="8" type="ORF">FPAR1323_LOCUS6246</name>
</gene>
<organism evidence="8">
    <name type="scientific">Florenciella parvula</name>
    <dbReference type="NCBI Taxonomy" id="236787"/>
    <lineage>
        <taxon>Eukaryota</taxon>
        <taxon>Sar</taxon>
        <taxon>Stramenopiles</taxon>
        <taxon>Ochrophyta</taxon>
        <taxon>Dictyochophyceae</taxon>
        <taxon>Florenciellales</taxon>
        <taxon>Florenciella</taxon>
    </lineage>
</organism>
<dbReference type="PROSITE" id="PS51032">
    <property type="entry name" value="AP2_ERF"/>
    <property type="match status" value="1"/>
</dbReference>
<dbReference type="InterPro" id="IPR050913">
    <property type="entry name" value="AP2/ERF_ERF"/>
</dbReference>
<dbReference type="SUPFAM" id="SSF54171">
    <property type="entry name" value="DNA-binding domain"/>
    <property type="match status" value="1"/>
</dbReference>
<dbReference type="InterPro" id="IPR036955">
    <property type="entry name" value="AP2/ERF_dom_sf"/>
</dbReference>
<dbReference type="GO" id="GO:0005634">
    <property type="term" value="C:nucleus"/>
    <property type="evidence" value="ECO:0007669"/>
    <property type="project" value="UniProtKB-SubCell"/>
</dbReference>
<dbReference type="GO" id="GO:0003700">
    <property type="term" value="F:DNA-binding transcription factor activity"/>
    <property type="evidence" value="ECO:0007669"/>
    <property type="project" value="InterPro"/>
</dbReference>
<dbReference type="EMBL" id="HBGT01011396">
    <property type="protein sequence ID" value="CAD9406148.1"/>
    <property type="molecule type" value="Transcribed_RNA"/>
</dbReference>
<evidence type="ECO:0000256" key="4">
    <source>
        <dbReference type="ARBA" id="ARBA00023163"/>
    </source>
</evidence>
<keyword evidence="3" id="KW-0238">DNA-binding</keyword>
<protein>
    <recommendedName>
        <fullName evidence="7">AP2/ERF domain-containing protein</fullName>
    </recommendedName>
</protein>
<accession>A0A7S2FPC5</accession>
<feature type="compositionally biased region" description="Low complexity" evidence="6">
    <location>
        <begin position="17"/>
        <end position="26"/>
    </location>
</feature>
<evidence type="ECO:0000256" key="5">
    <source>
        <dbReference type="ARBA" id="ARBA00023242"/>
    </source>
</evidence>
<evidence type="ECO:0000256" key="1">
    <source>
        <dbReference type="ARBA" id="ARBA00004123"/>
    </source>
</evidence>
<dbReference type="PANTHER" id="PTHR31194:SF189">
    <property type="entry name" value="AP2_ERF DOMAIN-CONTAINING PROTEIN"/>
    <property type="match status" value="1"/>
</dbReference>
<name>A0A7S2FPC5_9STRA</name>
<evidence type="ECO:0000256" key="3">
    <source>
        <dbReference type="ARBA" id="ARBA00023125"/>
    </source>
</evidence>
<keyword evidence="4" id="KW-0804">Transcription</keyword>